<dbReference type="SUPFAM" id="SSF52799">
    <property type="entry name" value="(Phosphotyrosine protein) phosphatases II"/>
    <property type="match status" value="2"/>
</dbReference>
<dbReference type="InterPro" id="IPR029260">
    <property type="entry name" value="DSPn"/>
</dbReference>
<protein>
    <recommendedName>
        <fullName evidence="2">protein-tyrosine-phosphatase</fullName>
        <ecNumber evidence="2">3.1.3.48</ecNumber>
    </recommendedName>
</protein>
<dbReference type="PANTHER" id="PTHR23339">
    <property type="entry name" value="TYROSINE SPECIFIC PROTEIN PHOSPHATASE AND DUAL SPECIFICITY PROTEIN PHOSPHATASE"/>
    <property type="match status" value="1"/>
</dbReference>
<evidence type="ECO:0000256" key="5">
    <source>
        <dbReference type="ARBA" id="ARBA00022912"/>
    </source>
</evidence>
<dbReference type="InterPro" id="IPR003595">
    <property type="entry name" value="Tyr_Pase_cat"/>
</dbReference>
<sequence length="429" mass="48089">MVSERGKKVTSRYDNSGEEDFLHGYREIGSESPSLLLLEQAIQEIRDGEMYPISPKIFLLASYGIPTQYDNSRYAIVDLDEFLVYFPFAQDFGPVDASCIIRFCQSLTRILRCHSNKTIILRSPPTAASITNAVLLIGAYEILCQSSSCREACLSCRSVPSSLLLPYLDATRTGSCLLPHKHVLAGLQKAHEQGWLEGMMTNVWELEEYEHYADPLNGDINVIIPHKLLALQSPTDRIPDGQEWTDEGYVRKFHPKFLLRAFQAMDVKCVVRLNASQYDPKIFTDRGIQVVDLFCSDSPVPSTQIIFRFIQLVEKACGLVAVHCDNGLGLTGCIIGTYLMAMRGFTAKEAVGWIRVMRPGSVLGAQQEFLESHEHAMQRAGMVMETRNEKIPGEAEEAVSLTSLEVLQSSPWRRQTNPSLAVMDLIDHH</sequence>
<dbReference type="CDD" id="cd17657">
    <property type="entry name" value="CDC14_N"/>
    <property type="match status" value="1"/>
</dbReference>
<evidence type="ECO:0000259" key="8">
    <source>
        <dbReference type="PROSITE" id="PS50056"/>
    </source>
</evidence>
<dbReference type="InterPro" id="IPR000340">
    <property type="entry name" value="Dual-sp_phosphatase_cat-dom"/>
</dbReference>
<reference evidence="9 11" key="1">
    <citation type="journal article" date="2012" name="Nature">
        <title>Algal genomes reveal evolutionary mosaicism and the fate of nucleomorphs.</title>
        <authorList>
            <consortium name="DOE Joint Genome Institute"/>
            <person name="Curtis B.A."/>
            <person name="Tanifuji G."/>
            <person name="Burki F."/>
            <person name="Gruber A."/>
            <person name="Irimia M."/>
            <person name="Maruyama S."/>
            <person name="Arias M.C."/>
            <person name="Ball S.G."/>
            <person name="Gile G.H."/>
            <person name="Hirakawa Y."/>
            <person name="Hopkins J.F."/>
            <person name="Kuo A."/>
            <person name="Rensing S.A."/>
            <person name="Schmutz J."/>
            <person name="Symeonidi A."/>
            <person name="Elias M."/>
            <person name="Eveleigh R.J."/>
            <person name="Herman E.K."/>
            <person name="Klute M.J."/>
            <person name="Nakayama T."/>
            <person name="Obornik M."/>
            <person name="Reyes-Prieto A."/>
            <person name="Armbrust E.V."/>
            <person name="Aves S.J."/>
            <person name="Beiko R.G."/>
            <person name="Coutinho P."/>
            <person name="Dacks J.B."/>
            <person name="Durnford D.G."/>
            <person name="Fast N.M."/>
            <person name="Green B.R."/>
            <person name="Grisdale C.J."/>
            <person name="Hempel F."/>
            <person name="Henrissat B."/>
            <person name="Hoppner M.P."/>
            <person name="Ishida K."/>
            <person name="Kim E."/>
            <person name="Koreny L."/>
            <person name="Kroth P.G."/>
            <person name="Liu Y."/>
            <person name="Malik S.B."/>
            <person name="Maier U.G."/>
            <person name="McRose D."/>
            <person name="Mock T."/>
            <person name="Neilson J.A."/>
            <person name="Onodera N.T."/>
            <person name="Poole A.M."/>
            <person name="Pritham E.J."/>
            <person name="Richards T.A."/>
            <person name="Rocap G."/>
            <person name="Roy S.W."/>
            <person name="Sarai C."/>
            <person name="Schaack S."/>
            <person name="Shirato S."/>
            <person name="Slamovits C.H."/>
            <person name="Spencer D.F."/>
            <person name="Suzuki S."/>
            <person name="Worden A.Z."/>
            <person name="Zauner S."/>
            <person name="Barry K."/>
            <person name="Bell C."/>
            <person name="Bharti A.K."/>
            <person name="Crow J.A."/>
            <person name="Grimwood J."/>
            <person name="Kramer R."/>
            <person name="Lindquist E."/>
            <person name="Lucas S."/>
            <person name="Salamov A."/>
            <person name="McFadden G.I."/>
            <person name="Lane C.E."/>
            <person name="Keeling P.J."/>
            <person name="Gray M.W."/>
            <person name="Grigoriev I.V."/>
            <person name="Archibald J.M."/>
        </authorList>
    </citation>
    <scope>NUCLEOTIDE SEQUENCE</scope>
    <source>
        <strain evidence="9 11">CCMP2712</strain>
    </source>
</reference>
<comment type="similarity">
    <text evidence="1">Belongs to the protein-tyrosine phosphatase family. Non-receptor class CDC14 subfamily.</text>
</comment>
<dbReference type="OMA" id="CAYMIIV"/>
<dbReference type="InterPro" id="IPR000387">
    <property type="entry name" value="Tyr_Pase_dom"/>
</dbReference>
<reference evidence="10" key="3">
    <citation type="submission" date="2015-06" db="UniProtKB">
        <authorList>
            <consortium name="EnsemblProtists"/>
        </authorList>
    </citation>
    <scope>IDENTIFICATION</scope>
</reference>
<evidence type="ECO:0000313" key="11">
    <source>
        <dbReference type="Proteomes" id="UP000011087"/>
    </source>
</evidence>
<proteinExistence type="inferred from homology"/>
<dbReference type="PROSITE" id="PS50054">
    <property type="entry name" value="TYR_PHOSPHATASE_DUAL"/>
    <property type="match status" value="1"/>
</dbReference>
<organism evidence="9">
    <name type="scientific">Guillardia theta (strain CCMP2712)</name>
    <name type="common">Cryptophyte</name>
    <dbReference type="NCBI Taxonomy" id="905079"/>
    <lineage>
        <taxon>Eukaryota</taxon>
        <taxon>Cryptophyceae</taxon>
        <taxon>Pyrenomonadales</taxon>
        <taxon>Geminigeraceae</taxon>
        <taxon>Guillardia</taxon>
    </lineage>
</organism>
<evidence type="ECO:0000313" key="10">
    <source>
        <dbReference type="EnsemblProtists" id="EKX46726"/>
    </source>
</evidence>
<evidence type="ECO:0000259" key="7">
    <source>
        <dbReference type="PROSITE" id="PS50054"/>
    </source>
</evidence>
<keyword evidence="4" id="KW-0378">Hydrolase</keyword>
<dbReference type="PROSITE" id="PS50056">
    <property type="entry name" value="TYR_PHOSPHATASE_2"/>
    <property type="match status" value="1"/>
</dbReference>
<evidence type="ECO:0000256" key="3">
    <source>
        <dbReference type="ARBA" id="ARBA00022618"/>
    </source>
</evidence>
<evidence type="ECO:0000256" key="6">
    <source>
        <dbReference type="ARBA" id="ARBA00023306"/>
    </source>
</evidence>
<dbReference type="EnsemblProtists" id="EKX46726">
    <property type="protein sequence ID" value="EKX46726"/>
    <property type="gene ID" value="GUITHDRAFT_107503"/>
</dbReference>
<dbReference type="SMART" id="SM00195">
    <property type="entry name" value="DSPc"/>
    <property type="match status" value="1"/>
</dbReference>
<dbReference type="GeneID" id="17303394"/>
<gene>
    <name evidence="9" type="ORF">GUITHDRAFT_107503</name>
</gene>
<name>L1JDY5_GUITC</name>
<dbReference type="InterPro" id="IPR029021">
    <property type="entry name" value="Prot-tyrosine_phosphatase-like"/>
</dbReference>
<dbReference type="Gene3D" id="3.90.190.10">
    <property type="entry name" value="Protein tyrosine phosphatase superfamily"/>
    <property type="match status" value="2"/>
</dbReference>
<dbReference type="PaxDb" id="55529-EKX46726"/>
<dbReference type="AlphaFoldDB" id="L1JDY5"/>
<dbReference type="GO" id="GO:0004725">
    <property type="term" value="F:protein tyrosine phosphatase activity"/>
    <property type="evidence" value="ECO:0007669"/>
    <property type="project" value="UniProtKB-EC"/>
</dbReference>
<dbReference type="OrthoDB" id="266663at2759"/>
<dbReference type="Pfam" id="PF14671">
    <property type="entry name" value="DSPn"/>
    <property type="match status" value="1"/>
</dbReference>
<feature type="domain" description="Tyrosine specific protein phosphatases" evidence="8">
    <location>
        <begin position="307"/>
        <end position="369"/>
    </location>
</feature>
<dbReference type="RefSeq" id="XP_005833706.1">
    <property type="nucleotide sequence ID" value="XM_005833649.1"/>
</dbReference>
<dbReference type="Proteomes" id="UP000011087">
    <property type="component" value="Unassembled WGS sequence"/>
</dbReference>
<keyword evidence="11" id="KW-1185">Reference proteome</keyword>
<dbReference type="CDD" id="cd14499">
    <property type="entry name" value="CDC14_C"/>
    <property type="match status" value="1"/>
</dbReference>
<evidence type="ECO:0000256" key="1">
    <source>
        <dbReference type="ARBA" id="ARBA00007315"/>
    </source>
</evidence>
<dbReference type="InterPro" id="IPR044506">
    <property type="entry name" value="CDC14_C"/>
</dbReference>
<dbReference type="EMBL" id="JH992993">
    <property type="protein sequence ID" value="EKX46726.1"/>
    <property type="molecule type" value="Genomic_DNA"/>
</dbReference>
<keyword evidence="6" id="KW-0131">Cell cycle</keyword>
<evidence type="ECO:0000256" key="2">
    <source>
        <dbReference type="ARBA" id="ARBA00013064"/>
    </source>
</evidence>
<dbReference type="FunFam" id="3.90.190.10:FF:000006">
    <property type="entry name" value="Dual specificity protein phosphatase CDC14B"/>
    <property type="match status" value="1"/>
</dbReference>
<dbReference type="InterPro" id="IPR020422">
    <property type="entry name" value="TYR_PHOSPHATASE_DUAL_dom"/>
</dbReference>
<dbReference type="EC" id="3.1.3.48" evidence="2"/>
<accession>L1JDY5</accession>
<dbReference type="STRING" id="905079.L1JDY5"/>
<reference evidence="11" key="2">
    <citation type="submission" date="2012-11" db="EMBL/GenBank/DDBJ databases">
        <authorList>
            <person name="Kuo A."/>
            <person name="Curtis B.A."/>
            <person name="Tanifuji G."/>
            <person name="Burki F."/>
            <person name="Gruber A."/>
            <person name="Irimia M."/>
            <person name="Maruyama S."/>
            <person name="Arias M.C."/>
            <person name="Ball S.G."/>
            <person name="Gile G.H."/>
            <person name="Hirakawa Y."/>
            <person name="Hopkins J.F."/>
            <person name="Rensing S.A."/>
            <person name="Schmutz J."/>
            <person name="Symeonidi A."/>
            <person name="Elias M."/>
            <person name="Eveleigh R.J."/>
            <person name="Herman E.K."/>
            <person name="Klute M.J."/>
            <person name="Nakayama T."/>
            <person name="Obornik M."/>
            <person name="Reyes-Prieto A."/>
            <person name="Armbrust E.V."/>
            <person name="Aves S.J."/>
            <person name="Beiko R.G."/>
            <person name="Coutinho P."/>
            <person name="Dacks J.B."/>
            <person name="Durnford D.G."/>
            <person name="Fast N.M."/>
            <person name="Green B.R."/>
            <person name="Grisdale C."/>
            <person name="Hempe F."/>
            <person name="Henrissat B."/>
            <person name="Hoppner M.P."/>
            <person name="Ishida K.-I."/>
            <person name="Kim E."/>
            <person name="Koreny L."/>
            <person name="Kroth P.G."/>
            <person name="Liu Y."/>
            <person name="Malik S.-B."/>
            <person name="Maier U.G."/>
            <person name="McRose D."/>
            <person name="Mock T."/>
            <person name="Neilson J.A."/>
            <person name="Onodera N.T."/>
            <person name="Poole A.M."/>
            <person name="Pritham E.J."/>
            <person name="Richards T.A."/>
            <person name="Rocap G."/>
            <person name="Roy S.W."/>
            <person name="Sarai C."/>
            <person name="Schaack S."/>
            <person name="Shirato S."/>
            <person name="Slamovits C.H."/>
            <person name="Spencer D.F."/>
            <person name="Suzuki S."/>
            <person name="Worden A.Z."/>
            <person name="Zauner S."/>
            <person name="Barry K."/>
            <person name="Bell C."/>
            <person name="Bharti A.K."/>
            <person name="Crow J.A."/>
            <person name="Grimwood J."/>
            <person name="Kramer R."/>
            <person name="Lindquist E."/>
            <person name="Lucas S."/>
            <person name="Salamov A."/>
            <person name="McFadden G.I."/>
            <person name="Lane C.E."/>
            <person name="Keeling P.J."/>
            <person name="Gray M.W."/>
            <person name="Grigoriev I.V."/>
            <person name="Archibald J.M."/>
        </authorList>
    </citation>
    <scope>NUCLEOTIDE SEQUENCE</scope>
    <source>
        <strain evidence="11">CCMP2712</strain>
    </source>
</reference>
<keyword evidence="3" id="KW-0132">Cell division</keyword>
<dbReference type="eggNOG" id="KOG1720">
    <property type="taxonomic scope" value="Eukaryota"/>
</dbReference>
<dbReference type="KEGG" id="gtt:GUITHDRAFT_107503"/>
<evidence type="ECO:0000313" key="9">
    <source>
        <dbReference type="EMBL" id="EKX46726.1"/>
    </source>
</evidence>
<evidence type="ECO:0000256" key="4">
    <source>
        <dbReference type="ARBA" id="ARBA00022801"/>
    </source>
</evidence>
<dbReference type="Pfam" id="PF00782">
    <property type="entry name" value="DSPc"/>
    <property type="match status" value="1"/>
</dbReference>
<dbReference type="HOGENOM" id="CLU_017787_0_2_1"/>
<dbReference type="SMART" id="SM00404">
    <property type="entry name" value="PTPc_motif"/>
    <property type="match status" value="1"/>
</dbReference>
<keyword evidence="5" id="KW-0904">Protein phosphatase</keyword>
<feature type="domain" description="Tyrosine-protein phosphatase" evidence="7">
    <location>
        <begin position="233"/>
        <end position="382"/>
    </location>
</feature>
<dbReference type="InterPro" id="IPR050561">
    <property type="entry name" value="PTP"/>
</dbReference>
<dbReference type="GO" id="GO:0051301">
    <property type="term" value="P:cell division"/>
    <property type="evidence" value="ECO:0007669"/>
    <property type="project" value="UniProtKB-KW"/>
</dbReference>